<name>A0A7J6RX24_PEROL</name>
<accession>A0A7J6RX24</accession>
<evidence type="ECO:0000256" key="1">
    <source>
        <dbReference type="SAM" id="MobiDB-lite"/>
    </source>
</evidence>
<evidence type="ECO:0000313" key="3">
    <source>
        <dbReference type="Proteomes" id="UP000553632"/>
    </source>
</evidence>
<comment type="caution">
    <text evidence="2">The sequence shown here is derived from an EMBL/GenBank/DDBJ whole genome shotgun (WGS) entry which is preliminary data.</text>
</comment>
<feature type="non-terminal residue" evidence="2">
    <location>
        <position position="1"/>
    </location>
</feature>
<keyword evidence="3" id="KW-1185">Reference proteome</keyword>
<feature type="region of interest" description="Disordered" evidence="1">
    <location>
        <begin position="28"/>
        <end position="60"/>
    </location>
</feature>
<protein>
    <submittedName>
        <fullName evidence="2">Uncharacterized protein</fullName>
    </submittedName>
</protein>
<dbReference type="AlphaFoldDB" id="A0A7J6RX24"/>
<dbReference type="Proteomes" id="UP000553632">
    <property type="component" value="Unassembled WGS sequence"/>
</dbReference>
<gene>
    <name evidence="2" type="ORF">FOZ63_010476</name>
</gene>
<organism evidence="2 3">
    <name type="scientific">Perkinsus olseni</name>
    <name type="common">Perkinsus atlanticus</name>
    <dbReference type="NCBI Taxonomy" id="32597"/>
    <lineage>
        <taxon>Eukaryota</taxon>
        <taxon>Sar</taxon>
        <taxon>Alveolata</taxon>
        <taxon>Perkinsozoa</taxon>
        <taxon>Perkinsea</taxon>
        <taxon>Perkinsida</taxon>
        <taxon>Perkinsidae</taxon>
        <taxon>Perkinsus</taxon>
    </lineage>
</organism>
<sequence>MLEFSHNVDGLWEYSRLQRRRWRRFSGLNMAEAPPGDTSGKSQSDGGGGHGSVASGPTSDPAAVSGILYFNFVDTRMGPAASPKEGK</sequence>
<evidence type="ECO:0000313" key="2">
    <source>
        <dbReference type="EMBL" id="KAF4724971.1"/>
    </source>
</evidence>
<proteinExistence type="predicted"/>
<dbReference type="EMBL" id="JABANO010022553">
    <property type="protein sequence ID" value="KAF4724971.1"/>
    <property type="molecule type" value="Genomic_DNA"/>
</dbReference>
<reference evidence="2 3" key="1">
    <citation type="submission" date="2020-04" db="EMBL/GenBank/DDBJ databases">
        <title>Perkinsus olseni comparative genomics.</title>
        <authorList>
            <person name="Bogema D.R."/>
        </authorList>
    </citation>
    <scope>NUCLEOTIDE SEQUENCE [LARGE SCALE GENOMIC DNA]</scope>
    <source>
        <strain evidence="2 3">ATCC PRA-207</strain>
    </source>
</reference>